<gene>
    <name evidence="1" type="ORF">HPB49_007112</name>
</gene>
<evidence type="ECO:0000313" key="1">
    <source>
        <dbReference type="EMBL" id="KAH7978861.1"/>
    </source>
</evidence>
<proteinExistence type="predicted"/>
<accession>A0ACB8DWZ4</accession>
<keyword evidence="2" id="KW-1185">Reference proteome</keyword>
<comment type="caution">
    <text evidence="1">The sequence shown here is derived from an EMBL/GenBank/DDBJ whole genome shotgun (WGS) entry which is preliminary data.</text>
</comment>
<sequence length="447" mass="49104">MRCVAVGCQTGRKSGLRIHSFPRDPKRRLEWAVKVNIAENGKLWVPPKDCCYGVCEAHFEEDQYEPRRTDRKLKPFAVPTLFSHRKVPKRRRRLVRGASTSSSISVTTAVDTAAKVSTTTSLTTAATVSTVMTPAVSSSVAKSWPAHLQSATKLASGAEQAQYMQVTPSAMPKLLTSPVDTGPAFTVATSGGNVILVPANAQHEDHYIIGDPPVFVTQMRAPPVLVPNARTPNTNSVLPSVSGLPNADPFILVPVSKPNMVPVPSTATRSSTQMPVILSVESLAPNAKPPATKAAGMTPILARPTRYEMLQEKATALWQETVEMRREIAELSHQAVRVKASLARQTELLSRFLRLDQIECLQKLANDKPTRWTEPTLRMALDIYRCSPEAYRKLLVAHFPLPTETALRTFCIENGVREGVPIELMQMDMCPEVDGEEGNENVNIVWL</sequence>
<dbReference type="EMBL" id="CM023470">
    <property type="protein sequence ID" value="KAH7978861.1"/>
    <property type="molecule type" value="Genomic_DNA"/>
</dbReference>
<reference evidence="1" key="1">
    <citation type="submission" date="2020-05" db="EMBL/GenBank/DDBJ databases">
        <title>Large-scale comparative analyses of tick genomes elucidate their genetic diversity and vector capacities.</title>
        <authorList>
            <person name="Jia N."/>
            <person name="Wang J."/>
            <person name="Shi W."/>
            <person name="Du L."/>
            <person name="Sun Y."/>
            <person name="Zhan W."/>
            <person name="Jiang J."/>
            <person name="Wang Q."/>
            <person name="Zhang B."/>
            <person name="Ji P."/>
            <person name="Sakyi L.B."/>
            <person name="Cui X."/>
            <person name="Yuan T."/>
            <person name="Jiang B."/>
            <person name="Yang W."/>
            <person name="Lam T.T.-Y."/>
            <person name="Chang Q."/>
            <person name="Ding S."/>
            <person name="Wang X."/>
            <person name="Zhu J."/>
            <person name="Ruan X."/>
            <person name="Zhao L."/>
            <person name="Wei J."/>
            <person name="Que T."/>
            <person name="Du C."/>
            <person name="Cheng J."/>
            <person name="Dai P."/>
            <person name="Han X."/>
            <person name="Huang E."/>
            <person name="Gao Y."/>
            <person name="Liu J."/>
            <person name="Shao H."/>
            <person name="Ye R."/>
            <person name="Li L."/>
            <person name="Wei W."/>
            <person name="Wang X."/>
            <person name="Wang C."/>
            <person name="Yang T."/>
            <person name="Huo Q."/>
            <person name="Li W."/>
            <person name="Guo W."/>
            <person name="Chen H."/>
            <person name="Zhou L."/>
            <person name="Ni X."/>
            <person name="Tian J."/>
            <person name="Zhou Y."/>
            <person name="Sheng Y."/>
            <person name="Liu T."/>
            <person name="Pan Y."/>
            <person name="Xia L."/>
            <person name="Li J."/>
            <person name="Zhao F."/>
            <person name="Cao W."/>
        </authorList>
    </citation>
    <scope>NUCLEOTIDE SEQUENCE</scope>
    <source>
        <strain evidence="1">Dsil-2018</strain>
    </source>
</reference>
<protein>
    <submittedName>
        <fullName evidence="1">Uncharacterized protein</fullName>
    </submittedName>
</protein>
<dbReference type="Proteomes" id="UP000821865">
    <property type="component" value="Chromosome 1"/>
</dbReference>
<name>A0ACB8DWZ4_DERSI</name>
<evidence type="ECO:0000313" key="2">
    <source>
        <dbReference type="Proteomes" id="UP000821865"/>
    </source>
</evidence>
<organism evidence="1 2">
    <name type="scientific">Dermacentor silvarum</name>
    <name type="common">Tick</name>
    <dbReference type="NCBI Taxonomy" id="543639"/>
    <lineage>
        <taxon>Eukaryota</taxon>
        <taxon>Metazoa</taxon>
        <taxon>Ecdysozoa</taxon>
        <taxon>Arthropoda</taxon>
        <taxon>Chelicerata</taxon>
        <taxon>Arachnida</taxon>
        <taxon>Acari</taxon>
        <taxon>Parasitiformes</taxon>
        <taxon>Ixodida</taxon>
        <taxon>Ixodoidea</taxon>
        <taxon>Ixodidae</taxon>
        <taxon>Rhipicephalinae</taxon>
        <taxon>Dermacentor</taxon>
    </lineage>
</organism>